<evidence type="ECO:0000313" key="6">
    <source>
        <dbReference type="Proteomes" id="UP000184608"/>
    </source>
</evidence>
<dbReference type="GO" id="GO:0003887">
    <property type="term" value="F:DNA-directed DNA polymerase activity"/>
    <property type="evidence" value="ECO:0007669"/>
    <property type="project" value="UniProtKB-EC"/>
</dbReference>
<dbReference type="Proteomes" id="UP000184608">
    <property type="component" value="Unassembled WGS sequence"/>
</dbReference>
<dbReference type="GO" id="GO:0003676">
    <property type="term" value="F:nucleic acid binding"/>
    <property type="evidence" value="ECO:0007669"/>
    <property type="project" value="InterPro"/>
</dbReference>
<feature type="domain" description="Exonuclease" evidence="4">
    <location>
        <begin position="52"/>
        <end position="226"/>
    </location>
</feature>
<gene>
    <name evidence="5" type="primary">polC_4</name>
    <name evidence="5" type="ORF">VA7868_04013</name>
</gene>
<accession>A0A1M6CGE3</accession>
<evidence type="ECO:0000256" key="3">
    <source>
        <dbReference type="ARBA" id="ARBA00022839"/>
    </source>
</evidence>
<keyword evidence="3" id="KW-0269">Exonuclease</keyword>
<dbReference type="PANTHER" id="PTHR30231">
    <property type="entry name" value="DNA POLYMERASE III SUBUNIT EPSILON"/>
    <property type="match status" value="1"/>
</dbReference>
<dbReference type="STRING" id="1216006.VA7868_04013"/>
<dbReference type="RefSeq" id="WP_073605618.1">
    <property type="nucleotide sequence ID" value="NZ_FQXZ01000045.1"/>
</dbReference>
<name>A0A1M6CGE3_9VIBR</name>
<dbReference type="PANTHER" id="PTHR30231:SF4">
    <property type="entry name" value="PROTEIN NEN2"/>
    <property type="match status" value="1"/>
</dbReference>
<dbReference type="InterPro" id="IPR013520">
    <property type="entry name" value="Ribonucl_H"/>
</dbReference>
<keyword evidence="6" id="KW-1185">Reference proteome</keyword>
<proteinExistence type="predicted"/>
<keyword evidence="1" id="KW-0540">Nuclease</keyword>
<protein>
    <submittedName>
        <fullName evidence="5">DNA polymerase III PolC-type</fullName>
        <ecNumber evidence="5">2.7.7.7</ecNumber>
    </submittedName>
</protein>
<dbReference type="EC" id="2.7.7.7" evidence="5"/>
<evidence type="ECO:0000313" key="5">
    <source>
        <dbReference type="EMBL" id="SHI60100.1"/>
    </source>
</evidence>
<dbReference type="GO" id="GO:0008408">
    <property type="term" value="F:3'-5' exonuclease activity"/>
    <property type="evidence" value="ECO:0007669"/>
    <property type="project" value="TreeGrafter"/>
</dbReference>
<reference evidence="5 6" key="1">
    <citation type="submission" date="2016-11" db="EMBL/GenBank/DDBJ databases">
        <authorList>
            <person name="Jaros S."/>
            <person name="Januszkiewicz K."/>
            <person name="Wedrychowicz H."/>
        </authorList>
    </citation>
    <scope>NUCLEOTIDE SEQUENCE [LARGE SCALE GENOMIC DNA]</scope>
    <source>
        <strain evidence="5 6">CECT 7868</strain>
    </source>
</reference>
<dbReference type="Pfam" id="PF00929">
    <property type="entry name" value="RNase_T"/>
    <property type="match status" value="1"/>
</dbReference>
<dbReference type="SUPFAM" id="SSF53098">
    <property type="entry name" value="Ribonuclease H-like"/>
    <property type="match status" value="1"/>
</dbReference>
<sequence>MFEIIRRHISGWRKLSQQHKAYAESDIEWTPGLANYFSTPLPEPDALVLQQDMIALDFETSGVDAGKDQILSIGWVPMNMSQIDLDASQEIFIKHPEYVNAGSATINQIVPDALKNGLELDDAMSQLFDVLAGKIPVVHGACIEKQFIEAYLKKRFGITHFPCFWIDTLRVEKSMTYSGKTTLGRSLQLQDVRSAYGLPAYNAHSAAIDALSAAELLIAQVKSIFRNHPPRLSKIAMF</sequence>
<organism evidence="5 6">
    <name type="scientific">Vibrio aerogenes CECT 7868</name>
    <dbReference type="NCBI Taxonomy" id="1216006"/>
    <lineage>
        <taxon>Bacteria</taxon>
        <taxon>Pseudomonadati</taxon>
        <taxon>Pseudomonadota</taxon>
        <taxon>Gammaproteobacteria</taxon>
        <taxon>Vibrionales</taxon>
        <taxon>Vibrionaceae</taxon>
        <taxon>Vibrio</taxon>
    </lineage>
</organism>
<dbReference type="EMBL" id="FQXZ01000045">
    <property type="protein sequence ID" value="SHI60100.1"/>
    <property type="molecule type" value="Genomic_DNA"/>
</dbReference>
<dbReference type="CDD" id="cd06127">
    <property type="entry name" value="DEDDh"/>
    <property type="match status" value="1"/>
</dbReference>
<dbReference type="InterPro" id="IPR036397">
    <property type="entry name" value="RNaseH_sf"/>
</dbReference>
<dbReference type="InterPro" id="IPR012337">
    <property type="entry name" value="RNaseH-like_sf"/>
</dbReference>
<evidence type="ECO:0000256" key="1">
    <source>
        <dbReference type="ARBA" id="ARBA00022722"/>
    </source>
</evidence>
<dbReference type="SMART" id="SM00479">
    <property type="entry name" value="EXOIII"/>
    <property type="match status" value="1"/>
</dbReference>
<evidence type="ECO:0000256" key="2">
    <source>
        <dbReference type="ARBA" id="ARBA00022801"/>
    </source>
</evidence>
<keyword evidence="2" id="KW-0378">Hydrolase</keyword>
<dbReference type="Gene3D" id="3.30.420.10">
    <property type="entry name" value="Ribonuclease H-like superfamily/Ribonuclease H"/>
    <property type="match status" value="1"/>
</dbReference>
<dbReference type="AlphaFoldDB" id="A0A1M6CGE3"/>
<evidence type="ECO:0000259" key="4">
    <source>
        <dbReference type="SMART" id="SM00479"/>
    </source>
</evidence>
<dbReference type="OrthoDB" id="5497329at2"/>
<keyword evidence="5" id="KW-0808">Transferase</keyword>
<dbReference type="GO" id="GO:0005829">
    <property type="term" value="C:cytosol"/>
    <property type="evidence" value="ECO:0007669"/>
    <property type="project" value="TreeGrafter"/>
</dbReference>
<keyword evidence="5" id="KW-0548">Nucleotidyltransferase</keyword>